<dbReference type="Proteomes" id="UP000540056">
    <property type="component" value="Unassembled WGS sequence"/>
</dbReference>
<gene>
    <name evidence="1" type="ORF">H3232_05110</name>
</gene>
<dbReference type="RefSeq" id="WP_182023333.1">
    <property type="nucleotide sequence ID" value="NZ_JACGAM010000007.1"/>
</dbReference>
<name>A0ABR5ZXX1_9LACT</name>
<comment type="caution">
    <text evidence="1">The sequence shown here is derived from an EMBL/GenBank/DDBJ whole genome shotgun (WGS) entry which is preliminary data.</text>
</comment>
<accession>A0ABR5ZXX1</accession>
<keyword evidence="2" id="KW-1185">Reference proteome</keyword>
<dbReference type="EMBL" id="JACGAN010000007">
    <property type="protein sequence ID" value="MBA5746584.1"/>
    <property type="molecule type" value="Genomic_DNA"/>
</dbReference>
<sequence length="112" mass="13057">MLIEVIIKQYLDEHLDAPSFFDYPDNPPRRFVLIDRTSGGENEQLPNSTVAFQSYGASKYEAMVLNDDLKKAVKGMTELKEISKVSLNADYNFTDLERKQHRYQAVFDIYHY</sequence>
<organism evidence="1 2">
    <name type="scientific">Aerococcus urinaeequi</name>
    <dbReference type="NCBI Taxonomy" id="51665"/>
    <lineage>
        <taxon>Bacteria</taxon>
        <taxon>Bacillati</taxon>
        <taxon>Bacillota</taxon>
        <taxon>Bacilli</taxon>
        <taxon>Lactobacillales</taxon>
        <taxon>Aerococcaceae</taxon>
        <taxon>Aerococcus</taxon>
    </lineage>
</organism>
<reference evidence="1 2" key="1">
    <citation type="submission" date="2020-07" db="EMBL/GenBank/DDBJ databases">
        <title>Draft Genome Sequences of Lactobacillales Isolated from the International Space Station.</title>
        <authorList>
            <person name="Bharadwaj A.R."/>
            <person name="Singh N.K."/>
            <person name="Wood J.M."/>
            <person name="Debieu M."/>
            <person name="O'Hara N.B."/>
            <person name="Karouia F."/>
            <person name="Mason C.E."/>
            <person name="Venkateswaran K."/>
        </authorList>
    </citation>
    <scope>NUCLEOTIDE SEQUENCE [LARGE SCALE GENOMIC DNA]</scope>
    <source>
        <strain evidence="1 2">151250015-1-258-55</strain>
    </source>
</reference>
<protein>
    <recommendedName>
        <fullName evidence="3">Phage protein</fullName>
    </recommendedName>
</protein>
<evidence type="ECO:0008006" key="3">
    <source>
        <dbReference type="Google" id="ProtNLM"/>
    </source>
</evidence>
<proteinExistence type="predicted"/>
<evidence type="ECO:0000313" key="2">
    <source>
        <dbReference type="Proteomes" id="UP000540056"/>
    </source>
</evidence>
<evidence type="ECO:0000313" key="1">
    <source>
        <dbReference type="EMBL" id="MBA5746584.1"/>
    </source>
</evidence>